<dbReference type="EMBL" id="LWMW01000011">
    <property type="protein sequence ID" value="KZX17768.1"/>
    <property type="molecule type" value="Genomic_DNA"/>
</dbReference>
<dbReference type="RefSeq" id="WP_067257279.1">
    <property type="nucleotide sequence ID" value="NZ_LWMW01000011.1"/>
</dbReference>
<evidence type="ECO:0000313" key="6">
    <source>
        <dbReference type="EMBL" id="KZX17768.1"/>
    </source>
</evidence>
<dbReference type="SUPFAM" id="SSF50104">
    <property type="entry name" value="Translation proteins SH3-like domain"/>
    <property type="match status" value="1"/>
</dbReference>
<dbReference type="NCBIfam" id="TIGR01080">
    <property type="entry name" value="rplX_A_E"/>
    <property type="match status" value="1"/>
</dbReference>
<evidence type="ECO:0000256" key="2">
    <source>
        <dbReference type="ARBA" id="ARBA00022980"/>
    </source>
</evidence>
<dbReference type="InterPro" id="IPR005824">
    <property type="entry name" value="KOW"/>
</dbReference>
<dbReference type="PANTHER" id="PTHR11143">
    <property type="entry name" value="60S RIBOSOMAL PROTEIN L26 FAMILY MEMBER"/>
    <property type="match status" value="1"/>
</dbReference>
<dbReference type="GO" id="GO:0019843">
    <property type="term" value="F:rRNA binding"/>
    <property type="evidence" value="ECO:0007669"/>
    <property type="project" value="UniProtKB-UniRule"/>
</dbReference>
<comment type="subunit">
    <text evidence="4">Part of the 50S ribosomal subunit.</text>
</comment>
<dbReference type="Pfam" id="PF00467">
    <property type="entry name" value="KOW"/>
    <property type="match status" value="1"/>
</dbReference>
<dbReference type="Proteomes" id="UP000077275">
    <property type="component" value="Unassembled WGS sequence"/>
</dbReference>
<comment type="similarity">
    <text evidence="1 4">Belongs to the universal ribosomal protein uL24 family.</text>
</comment>
<protein>
    <recommendedName>
        <fullName evidence="4">Large ribosomal subunit protein uL24</fullName>
    </recommendedName>
</protein>
<dbReference type="AlphaFoldDB" id="A0A166FKG7"/>
<evidence type="ECO:0000256" key="1">
    <source>
        <dbReference type="ARBA" id="ARBA00010618"/>
    </source>
</evidence>
<dbReference type="HAMAP" id="MF_01326_A">
    <property type="entry name" value="Ribosomal_uL24_A"/>
    <property type="match status" value="1"/>
</dbReference>
<sequence>MSKQPRKQRKALYNAPLHARRKIMSVTLSKDLREDFNKRSLPIRTGDTVKIMRGEFKDHEGKVESIDTKKYKVVIEGVTLSKPDGTSVFSPIHPSNLMIVDADLKDERRNRIMEREE</sequence>
<dbReference type="SMART" id="SM00739">
    <property type="entry name" value="KOW"/>
    <property type="match status" value="1"/>
</dbReference>
<reference evidence="6 7" key="1">
    <citation type="submission" date="2016-04" db="EMBL/GenBank/DDBJ databases">
        <title>Genome sequence of Methanobrevibacter cuticularis DSM 11139.</title>
        <authorList>
            <person name="Poehlein A."/>
            <person name="Seedorf H."/>
            <person name="Daniel R."/>
        </authorList>
    </citation>
    <scope>NUCLEOTIDE SEQUENCE [LARGE SCALE GENOMIC DNA]</scope>
    <source>
        <strain evidence="6 7">DSM 11139</strain>
    </source>
</reference>
<comment type="caution">
    <text evidence="6">The sequence shown here is derived from an EMBL/GenBank/DDBJ whole genome shotgun (WGS) entry which is preliminary data.</text>
</comment>
<dbReference type="GO" id="GO:0015934">
    <property type="term" value="C:large ribosomal subunit"/>
    <property type="evidence" value="ECO:0007669"/>
    <property type="project" value="UniProtKB-UniRule"/>
</dbReference>
<evidence type="ECO:0000259" key="5">
    <source>
        <dbReference type="SMART" id="SM00739"/>
    </source>
</evidence>
<keyword evidence="4" id="KW-0694">RNA-binding</keyword>
<dbReference type="InterPro" id="IPR041988">
    <property type="entry name" value="Ribosomal_uL24_KOW"/>
</dbReference>
<dbReference type="CDD" id="cd06089">
    <property type="entry name" value="KOW_RPL26"/>
    <property type="match status" value="1"/>
</dbReference>
<dbReference type="GO" id="GO:0006412">
    <property type="term" value="P:translation"/>
    <property type="evidence" value="ECO:0007669"/>
    <property type="project" value="UniProtKB-UniRule"/>
</dbReference>
<dbReference type="InterPro" id="IPR008991">
    <property type="entry name" value="Translation_prot_SH3-like_sf"/>
</dbReference>
<dbReference type="FunFam" id="2.30.30.30:FF:000009">
    <property type="entry name" value="60S ribosomal protein L26"/>
    <property type="match status" value="1"/>
</dbReference>
<feature type="domain" description="KOW" evidence="5">
    <location>
        <begin position="42"/>
        <end position="69"/>
    </location>
</feature>
<name>A0A166FKG7_9EURY</name>
<keyword evidence="7" id="KW-1185">Reference proteome</keyword>
<dbReference type="Pfam" id="PF16906">
    <property type="entry name" value="Ribosomal_L26"/>
    <property type="match status" value="1"/>
</dbReference>
<evidence type="ECO:0000256" key="3">
    <source>
        <dbReference type="ARBA" id="ARBA00023274"/>
    </source>
</evidence>
<dbReference type="OrthoDB" id="10899at2157"/>
<evidence type="ECO:0000256" key="4">
    <source>
        <dbReference type="HAMAP-Rule" id="MF_01326"/>
    </source>
</evidence>
<dbReference type="GO" id="GO:0003735">
    <property type="term" value="F:structural constituent of ribosome"/>
    <property type="evidence" value="ECO:0007669"/>
    <property type="project" value="UniProtKB-UniRule"/>
</dbReference>
<proteinExistence type="inferred from homology"/>
<organism evidence="6 7">
    <name type="scientific">Methanobrevibacter cuticularis</name>
    <dbReference type="NCBI Taxonomy" id="47311"/>
    <lineage>
        <taxon>Archaea</taxon>
        <taxon>Methanobacteriati</taxon>
        <taxon>Methanobacteriota</taxon>
        <taxon>Methanomada group</taxon>
        <taxon>Methanobacteria</taxon>
        <taxon>Methanobacteriales</taxon>
        <taxon>Methanobacteriaceae</taxon>
        <taxon>Methanobrevibacter</taxon>
    </lineage>
</organism>
<dbReference type="Gene3D" id="2.30.30.30">
    <property type="match status" value="1"/>
</dbReference>
<dbReference type="InterPro" id="IPR005756">
    <property type="entry name" value="Ribosomal_uL24_euk/arc"/>
</dbReference>
<dbReference type="InterPro" id="IPR014722">
    <property type="entry name" value="Rib_uL2_dom2"/>
</dbReference>
<keyword evidence="3 4" id="KW-0687">Ribonucleoprotein</keyword>
<keyword evidence="2 4" id="KW-0689">Ribosomal protein</keyword>
<dbReference type="STRING" id="47311.MBCUT_00630"/>
<keyword evidence="4" id="KW-0699">rRNA-binding</keyword>
<comment type="function">
    <text evidence="4">Located at the polypeptide exit tunnel on the outside of the subunit.</text>
</comment>
<evidence type="ECO:0000313" key="7">
    <source>
        <dbReference type="Proteomes" id="UP000077275"/>
    </source>
</evidence>
<gene>
    <name evidence="6" type="primary">rplX</name>
    <name evidence="4" type="synonym">rpl24</name>
    <name evidence="6" type="ORF">MBCUT_00630</name>
</gene>
<accession>A0A166FKG7</accession>
<dbReference type="PATRIC" id="fig|47311.3.peg.71"/>
<comment type="function">
    <text evidence="4">One of two assembly initiator proteins, it binds directly to the 5'-end of the 23S rRNA, where it nucleates assembly of the 50S subunit.</text>
</comment>